<dbReference type="NCBIfam" id="TIGR00379">
    <property type="entry name" value="cobB"/>
    <property type="match status" value="1"/>
</dbReference>
<keyword evidence="4 9" id="KW-0436">Ligase</keyword>
<dbReference type="InterPro" id="IPR011698">
    <property type="entry name" value="GATase_3"/>
</dbReference>
<dbReference type="UniPathway" id="UPA00148">
    <property type="reaction ID" value="UER00231"/>
</dbReference>
<evidence type="ECO:0000259" key="10">
    <source>
        <dbReference type="Pfam" id="PF01656"/>
    </source>
</evidence>
<accession>A0A1E5Q9D7</accession>
<dbReference type="InterPro" id="IPR002586">
    <property type="entry name" value="CobQ/CobB/MinD/ParA_Nub-bd_dom"/>
</dbReference>
<dbReference type="HAMAP" id="MF_00027">
    <property type="entry name" value="CobB_CbiA"/>
    <property type="match status" value="1"/>
</dbReference>
<evidence type="ECO:0000256" key="9">
    <source>
        <dbReference type="HAMAP-Rule" id="MF_00027"/>
    </source>
</evidence>
<comment type="caution">
    <text evidence="12">The sequence shown here is derived from an EMBL/GenBank/DDBJ whole genome shotgun (WGS) entry which is preliminary data.</text>
</comment>
<gene>
    <name evidence="9" type="primary">cbiA</name>
    <name evidence="12" type="ORF">BEN30_08175</name>
</gene>
<dbReference type="AlphaFoldDB" id="A0A1E5Q9D7"/>
<comment type="pathway">
    <text evidence="9">Cofactor biosynthesis; adenosylcobalamin biosynthesis; cob(II)yrinate a,c-diamide from sirohydrochlorin (anaerobic route): step 10/10.</text>
</comment>
<evidence type="ECO:0000256" key="7">
    <source>
        <dbReference type="ARBA" id="ARBA00022842"/>
    </source>
</evidence>
<dbReference type="GO" id="GO:0009236">
    <property type="term" value="P:cobalamin biosynthetic process"/>
    <property type="evidence" value="ECO:0007669"/>
    <property type="project" value="UniProtKB-UniRule"/>
</dbReference>
<keyword evidence="6 9" id="KW-0067">ATP-binding</keyword>
<keyword evidence="3 9" id="KW-0169">Cobalamin biosynthesis</keyword>
<comment type="similarity">
    <text evidence="2">Belongs to the CobB/CobQ family. CobQ subfamily.</text>
</comment>
<evidence type="ECO:0000256" key="2">
    <source>
        <dbReference type="ARBA" id="ARBA00006205"/>
    </source>
</evidence>
<dbReference type="GO" id="GO:0005524">
    <property type="term" value="F:ATP binding"/>
    <property type="evidence" value="ECO:0007669"/>
    <property type="project" value="UniProtKB-UniRule"/>
</dbReference>
<dbReference type="Pfam" id="PF07685">
    <property type="entry name" value="GATase_3"/>
    <property type="match status" value="1"/>
</dbReference>
<keyword evidence="8 9" id="KW-0315">Glutamine amidotransferase</keyword>
<dbReference type="GO" id="GO:0042242">
    <property type="term" value="F:cobyrinic acid a,c-diamide synthase activity"/>
    <property type="evidence" value="ECO:0007669"/>
    <property type="project" value="UniProtKB-UniRule"/>
</dbReference>
<dbReference type="PANTHER" id="PTHR43873">
    <property type="entry name" value="COBYRINATE A,C-DIAMIDE SYNTHASE"/>
    <property type="match status" value="1"/>
</dbReference>
<dbReference type="InterPro" id="IPR029062">
    <property type="entry name" value="Class_I_gatase-like"/>
</dbReference>
<dbReference type="OrthoDB" id="9764035at2"/>
<dbReference type="NCBIfam" id="NF002204">
    <property type="entry name" value="PRK01077.1"/>
    <property type="match status" value="1"/>
</dbReference>
<proteinExistence type="inferred from homology"/>
<evidence type="ECO:0000256" key="8">
    <source>
        <dbReference type="ARBA" id="ARBA00022962"/>
    </source>
</evidence>
<feature type="domain" description="CobQ/CobB/MinD/ParA nucleotide binding" evidence="10">
    <location>
        <begin position="14"/>
        <end position="199"/>
    </location>
</feature>
<keyword evidence="7 9" id="KW-0460">Magnesium</keyword>
<dbReference type="SUPFAM" id="SSF52540">
    <property type="entry name" value="P-loop containing nucleoside triphosphate hydrolases"/>
    <property type="match status" value="1"/>
</dbReference>
<evidence type="ECO:0000313" key="13">
    <source>
        <dbReference type="Proteomes" id="UP000095347"/>
    </source>
</evidence>
<comment type="function">
    <text evidence="9">Catalyzes the ATP-dependent amidation of the two carboxylate groups at positions a and c of cobyrinate, using either L-glutamine or ammonia as the nitrogen source.</text>
</comment>
<keyword evidence="5 9" id="KW-0547">Nucleotide-binding</keyword>
<comment type="domain">
    <text evidence="9">Comprises of two domains. The C-terminal domain contains the binding site for glutamine and catalyzes the hydrolysis of this substrate to glutamate and ammonia. The N-terminal domain is anticipated to bind ATP and cobyrinate and catalyzes the ultimate synthesis of the diamide product. The ammonia produced via the glutaminase domain is probably translocated to the adjacent domain via a molecular tunnel, where it reacts with an activated intermediate.</text>
</comment>
<dbReference type="Gene3D" id="3.40.50.880">
    <property type="match status" value="1"/>
</dbReference>
<sequence length="446" mass="47728">MPAENIKQKLVKGLIIAAPSSGSGKTVVTLGILAHLKAIGVRVASLKSGPDYIDPAFHAQATGRDCLNIDGWAMRSQTLTSAAVFAGKDTELVICEGVMGLFDGATLHEGSTADIAETSGWPIVLVVDSRAQGASAAALVKGFDTFRDNVRIAGVIFNRVGSERHQRVIREAMAEAAPHIPVLGMIPMEPGLELPSRHLGLIQAVEHPSLAGLMAHAGNVMGRYVDIPALRALARDWSVQGEMKPLPPLGQNIAVARDEAFAFAYPMVLQGWRNQGASISFFSPLDDQTPDADADAVYLPGGYPELHAYRLASADRFMQGLRDAAKRGAVVYGECGGYMVLGRGMQDADGTTHAMAGLLPLGTSFETRKLHLGYRRLVLIAETPLGRIHESCRGHEFHYATLTNEGPGEHLFEAKDADGGKIGRMGLAHKNVFGSFVHLIDREVKS</sequence>
<evidence type="ECO:0000256" key="3">
    <source>
        <dbReference type="ARBA" id="ARBA00022573"/>
    </source>
</evidence>
<dbReference type="Gene3D" id="3.40.50.300">
    <property type="entry name" value="P-loop containing nucleotide triphosphate hydrolases"/>
    <property type="match status" value="1"/>
</dbReference>
<dbReference type="EMBL" id="MCGG01000020">
    <property type="protein sequence ID" value="OEJ67700.1"/>
    <property type="molecule type" value="Genomic_DNA"/>
</dbReference>
<comment type="miscellaneous">
    <text evidence="9">The a and c carboxylates of cobyrinate are activated for nucleophilic attack via formation of a phosphorylated intermediate by ATP. CbiA catalyzes first the amidation of the c-carboxylate, and then that of the a-carboxylate.</text>
</comment>
<evidence type="ECO:0000256" key="5">
    <source>
        <dbReference type="ARBA" id="ARBA00022741"/>
    </source>
</evidence>
<dbReference type="STRING" id="28181.BEN30_08175"/>
<dbReference type="Pfam" id="PF01656">
    <property type="entry name" value="CbiA"/>
    <property type="match status" value="1"/>
</dbReference>
<dbReference type="InterPro" id="IPR027417">
    <property type="entry name" value="P-loop_NTPase"/>
</dbReference>
<organism evidence="12 13">
    <name type="scientific">Magnetovibrio blakemorei</name>
    <dbReference type="NCBI Taxonomy" id="28181"/>
    <lineage>
        <taxon>Bacteria</taxon>
        <taxon>Pseudomonadati</taxon>
        <taxon>Pseudomonadota</taxon>
        <taxon>Alphaproteobacteria</taxon>
        <taxon>Rhodospirillales</taxon>
        <taxon>Magnetovibrionaceae</taxon>
        <taxon>Magnetovibrio</taxon>
    </lineage>
</organism>
<comment type="similarity">
    <text evidence="9">Belongs to the CobB/CbiA family.</text>
</comment>
<evidence type="ECO:0000259" key="11">
    <source>
        <dbReference type="Pfam" id="PF07685"/>
    </source>
</evidence>
<dbReference type="Proteomes" id="UP000095347">
    <property type="component" value="Unassembled WGS sequence"/>
</dbReference>
<evidence type="ECO:0000256" key="6">
    <source>
        <dbReference type="ARBA" id="ARBA00022840"/>
    </source>
</evidence>
<dbReference type="InterPro" id="IPR004484">
    <property type="entry name" value="CbiA/CobB_synth"/>
</dbReference>
<evidence type="ECO:0000256" key="1">
    <source>
        <dbReference type="ARBA" id="ARBA00001946"/>
    </source>
</evidence>
<feature type="site" description="Increases nucleophilicity of active site Cys" evidence="9">
    <location>
        <position position="438"/>
    </location>
</feature>
<keyword evidence="13" id="KW-1185">Reference proteome</keyword>
<dbReference type="EC" id="6.3.5.11" evidence="9"/>
<feature type="active site" description="Nucleophile" evidence="9">
    <location>
        <position position="335"/>
    </location>
</feature>
<evidence type="ECO:0000256" key="4">
    <source>
        <dbReference type="ARBA" id="ARBA00022598"/>
    </source>
</evidence>
<comment type="catalytic activity">
    <reaction evidence="9">
        <text>cob(II)yrinate + 2 L-glutamine + 2 ATP + 2 H2O = cob(II)yrinate a,c diamide + 2 L-glutamate + 2 ADP + 2 phosphate + 2 H(+)</text>
        <dbReference type="Rhea" id="RHEA:26289"/>
        <dbReference type="ChEBI" id="CHEBI:15377"/>
        <dbReference type="ChEBI" id="CHEBI:15378"/>
        <dbReference type="ChEBI" id="CHEBI:29985"/>
        <dbReference type="ChEBI" id="CHEBI:30616"/>
        <dbReference type="ChEBI" id="CHEBI:43474"/>
        <dbReference type="ChEBI" id="CHEBI:58359"/>
        <dbReference type="ChEBI" id="CHEBI:58537"/>
        <dbReference type="ChEBI" id="CHEBI:58894"/>
        <dbReference type="ChEBI" id="CHEBI:456216"/>
        <dbReference type="EC" id="6.3.5.11"/>
    </reaction>
</comment>
<dbReference type="SUPFAM" id="SSF52317">
    <property type="entry name" value="Class I glutamine amidotransferase-like"/>
    <property type="match status" value="1"/>
</dbReference>
<reference evidence="13" key="1">
    <citation type="submission" date="2016-07" db="EMBL/GenBank/DDBJ databases">
        <authorList>
            <person name="Florea S."/>
            <person name="Webb J.S."/>
            <person name="Jaromczyk J."/>
            <person name="Schardl C.L."/>
        </authorList>
    </citation>
    <scope>NUCLEOTIDE SEQUENCE [LARGE SCALE GENOMIC DNA]</scope>
    <source>
        <strain evidence="13">MV-1</strain>
    </source>
</reference>
<comment type="cofactor">
    <cofactor evidence="1 9">
        <name>Mg(2+)</name>
        <dbReference type="ChEBI" id="CHEBI:18420"/>
    </cofactor>
</comment>
<dbReference type="PROSITE" id="PS51274">
    <property type="entry name" value="GATASE_COBBQ"/>
    <property type="match status" value="1"/>
</dbReference>
<name>A0A1E5Q9D7_9PROT</name>
<feature type="domain" description="CobB/CobQ-like glutamine amidotransferase" evidence="11">
    <location>
        <begin position="252"/>
        <end position="440"/>
    </location>
</feature>
<dbReference type="PANTHER" id="PTHR43873:SF1">
    <property type="entry name" value="COBYRINATE A,C-DIAMIDE SYNTHASE"/>
    <property type="match status" value="1"/>
</dbReference>
<evidence type="ECO:0000313" key="12">
    <source>
        <dbReference type="EMBL" id="OEJ67700.1"/>
    </source>
</evidence>
<protein>
    <recommendedName>
        <fullName evidence="9">Cobyrinate a,c-diamide synthase</fullName>
        <ecNumber evidence="9">6.3.5.11</ecNumber>
    </recommendedName>
    <alternativeName>
        <fullName evidence="9">Cobyrinic acid a,c-diamide synthetase</fullName>
    </alternativeName>
</protein>
<dbReference type="RefSeq" id="WP_069957560.1">
    <property type="nucleotide sequence ID" value="NZ_MCGG01000020.1"/>
</dbReference>